<evidence type="ECO:0000313" key="1">
    <source>
        <dbReference type="EMBL" id="GIL41032.1"/>
    </source>
</evidence>
<dbReference type="AlphaFoldDB" id="A0A8S8XGD9"/>
<keyword evidence="2" id="KW-1185">Reference proteome</keyword>
<protein>
    <submittedName>
        <fullName evidence="1">Uncharacterized protein</fullName>
    </submittedName>
</protein>
<comment type="caution">
    <text evidence="1">The sequence shown here is derived from an EMBL/GenBank/DDBJ whole genome shotgun (WGS) entry which is preliminary data.</text>
</comment>
<accession>A0A8S8XGD9</accession>
<dbReference type="Proteomes" id="UP000681075">
    <property type="component" value="Unassembled WGS sequence"/>
</dbReference>
<evidence type="ECO:0000313" key="2">
    <source>
        <dbReference type="Proteomes" id="UP000681075"/>
    </source>
</evidence>
<proteinExistence type="predicted"/>
<reference evidence="1" key="1">
    <citation type="submission" date="2021-02" db="EMBL/GenBank/DDBJ databases">
        <title>Genome sequence of Rhodospirillales sp. strain TMPK1 isolated from soil.</title>
        <authorList>
            <person name="Nakai R."/>
            <person name="Kusada H."/>
            <person name="Tamaki H."/>
        </authorList>
    </citation>
    <scope>NUCLEOTIDE SEQUENCE</scope>
    <source>
        <strain evidence="1">TMPK1</strain>
    </source>
</reference>
<gene>
    <name evidence="1" type="ORF">TMPK1_32690</name>
</gene>
<sequence length="381" mass="41002">MAASTLAGLIHALAPLLALQIAPLSTDELMQRRAYGDVVAQLALPADAKPFDAAHQRLAWQYAFLGRADLAGAVPAARPLAWCGDLTLGATARDPVAAVLDAVKSHRVVVINESHIRPETRLLTRALLPRLRALGFTHFAAEAFWADTLVSDRALRDHIYAGEPVFASMVRDARALGYELVRYDETGSWKVREEKAAANLAAVLATMTPDQRLLVHVGHGHVNKLQPNEPNDAPSVTGRLQQQGFDPLAINTTCAAPGAAGSVGQIFFDPQGVMRIDPAFRDRVDLFVHATGPWDGTVPPADLARAALGKARAIPTALLANELRVVEARRPGESDEIAPHDRILLRPGENLPLHLPAGRWVLQSLAHDGTIAARATIEARD</sequence>
<dbReference type="RefSeq" id="WP_420244341.1">
    <property type="nucleotide sequence ID" value="NZ_BOPV01000001.1"/>
</dbReference>
<organism evidence="1 2">
    <name type="scientific">Roseiterribacter gracilis</name>
    <dbReference type="NCBI Taxonomy" id="2812848"/>
    <lineage>
        <taxon>Bacteria</taxon>
        <taxon>Pseudomonadati</taxon>
        <taxon>Pseudomonadota</taxon>
        <taxon>Alphaproteobacteria</taxon>
        <taxon>Rhodospirillales</taxon>
        <taxon>Roseiterribacteraceae</taxon>
        <taxon>Roseiterribacter</taxon>
    </lineage>
</organism>
<name>A0A8S8XGD9_9PROT</name>
<dbReference type="EMBL" id="BOPV01000001">
    <property type="protein sequence ID" value="GIL41032.1"/>
    <property type="molecule type" value="Genomic_DNA"/>
</dbReference>